<gene>
    <name evidence="8" type="primary">yedA</name>
    <name evidence="8" type="ORF">FAZ21_03335</name>
</gene>
<evidence type="ECO:0000256" key="5">
    <source>
        <dbReference type="ARBA" id="ARBA00023136"/>
    </source>
</evidence>
<dbReference type="Pfam" id="PF00892">
    <property type="entry name" value="EamA"/>
    <property type="match status" value="2"/>
</dbReference>
<dbReference type="NCBIfam" id="NF008432">
    <property type="entry name" value="PRK11272.1"/>
    <property type="match status" value="1"/>
</dbReference>
<dbReference type="OrthoDB" id="9812547at2"/>
<feature type="transmembrane region" description="Helical" evidence="6">
    <location>
        <begin position="98"/>
        <end position="117"/>
    </location>
</feature>
<feature type="transmembrane region" description="Helical" evidence="6">
    <location>
        <begin position="182"/>
        <end position="200"/>
    </location>
</feature>
<dbReference type="InterPro" id="IPR000620">
    <property type="entry name" value="EamA_dom"/>
</dbReference>
<feature type="transmembrane region" description="Helical" evidence="6">
    <location>
        <begin position="212"/>
        <end position="233"/>
    </location>
</feature>
<comment type="similarity">
    <text evidence="2">Belongs to the EamA transporter family.</text>
</comment>
<keyword evidence="3 6" id="KW-0812">Transmembrane</keyword>
<dbReference type="InterPro" id="IPR050638">
    <property type="entry name" value="AA-Vitamin_Transporters"/>
</dbReference>
<dbReference type="EMBL" id="SUMF01000002">
    <property type="protein sequence ID" value="TJZ77385.1"/>
    <property type="molecule type" value="Genomic_DNA"/>
</dbReference>
<sequence length="290" mass="30361">MKTLTPRLLLPTCLLLMYVVWGSTYLAIRIAVAELPPLMLAAMRFLAAGGLMLAFLRWRGVPWPRWVEVRNAGIMGLLMLGVGNGAVCVAEETVPSGLAALLVACGPLFAILIAWAWGSRPRAGEWVGIGLGLAGVAILNFDAHLAASPKGFILIVIAAATWAFASVLQARIAMPAGPMSAAIQMAVGGAGLVLASAATGERIPTEVHWHGWAALAYLTVFGSLVAYNAYVYVLRHARPALAMSYAYVNPAIAVALGALLANETMSLPIGLGMAVILSGVVLIALGNQRR</sequence>
<evidence type="ECO:0000256" key="2">
    <source>
        <dbReference type="ARBA" id="ARBA00007362"/>
    </source>
</evidence>
<feature type="transmembrane region" description="Helical" evidence="6">
    <location>
        <begin position="152"/>
        <end position="170"/>
    </location>
</feature>
<name>A0A4U0Q881_9NEIS</name>
<feature type="transmembrane region" description="Helical" evidence="6">
    <location>
        <begin position="68"/>
        <end position="86"/>
    </location>
</feature>
<dbReference type="AlphaFoldDB" id="A0A4U0Q881"/>
<comment type="caution">
    <text evidence="8">The sequence shown here is derived from an EMBL/GenBank/DDBJ whole genome shotgun (WGS) entry which is preliminary data.</text>
</comment>
<dbReference type="InterPro" id="IPR037185">
    <property type="entry name" value="EmrE-like"/>
</dbReference>
<feature type="domain" description="EamA" evidence="7">
    <location>
        <begin position="150"/>
        <end position="284"/>
    </location>
</feature>
<dbReference type="RefSeq" id="WP_136771861.1">
    <property type="nucleotide sequence ID" value="NZ_CP156074.1"/>
</dbReference>
<evidence type="ECO:0000256" key="4">
    <source>
        <dbReference type="ARBA" id="ARBA00022989"/>
    </source>
</evidence>
<accession>A0A4U0Q881</accession>
<organism evidence="8 9">
    <name type="scientific">Chitiniphilus eburneus</name>
    <dbReference type="NCBI Taxonomy" id="2571148"/>
    <lineage>
        <taxon>Bacteria</taxon>
        <taxon>Pseudomonadati</taxon>
        <taxon>Pseudomonadota</taxon>
        <taxon>Betaproteobacteria</taxon>
        <taxon>Neisseriales</taxon>
        <taxon>Chitinibacteraceae</taxon>
        <taxon>Chitiniphilus</taxon>
    </lineage>
</organism>
<comment type="subcellular location">
    <subcellularLocation>
        <location evidence="1">Membrane</location>
        <topology evidence="1">Multi-pass membrane protein</topology>
    </subcellularLocation>
</comment>
<feature type="transmembrane region" description="Helical" evidence="6">
    <location>
        <begin position="240"/>
        <end position="261"/>
    </location>
</feature>
<feature type="domain" description="EamA" evidence="7">
    <location>
        <begin position="14"/>
        <end position="140"/>
    </location>
</feature>
<evidence type="ECO:0000259" key="7">
    <source>
        <dbReference type="Pfam" id="PF00892"/>
    </source>
</evidence>
<evidence type="ECO:0000256" key="1">
    <source>
        <dbReference type="ARBA" id="ARBA00004141"/>
    </source>
</evidence>
<keyword evidence="5 6" id="KW-0472">Membrane</keyword>
<dbReference type="PANTHER" id="PTHR32322">
    <property type="entry name" value="INNER MEMBRANE TRANSPORTER"/>
    <property type="match status" value="1"/>
</dbReference>
<feature type="transmembrane region" description="Helical" evidence="6">
    <location>
        <begin position="126"/>
        <end position="146"/>
    </location>
</feature>
<reference evidence="8 9" key="1">
    <citation type="submission" date="2019-04" db="EMBL/GenBank/DDBJ databases">
        <title>Chitiniphilus eburnea sp. nov., a novel chitinolytic bacterium isolated from aquaculture sludge.</title>
        <authorList>
            <person name="Sheng M."/>
        </authorList>
    </citation>
    <scope>NUCLEOTIDE SEQUENCE [LARGE SCALE GENOMIC DNA]</scope>
    <source>
        <strain evidence="8 9">HX-2-15</strain>
    </source>
</reference>
<dbReference type="PANTHER" id="PTHR32322:SF2">
    <property type="entry name" value="EAMA DOMAIN-CONTAINING PROTEIN"/>
    <property type="match status" value="1"/>
</dbReference>
<evidence type="ECO:0000313" key="9">
    <source>
        <dbReference type="Proteomes" id="UP000310016"/>
    </source>
</evidence>
<proteinExistence type="inferred from homology"/>
<evidence type="ECO:0000256" key="6">
    <source>
        <dbReference type="SAM" id="Phobius"/>
    </source>
</evidence>
<protein>
    <submittedName>
        <fullName evidence="8">Drug/metabolite exporter YedA</fullName>
    </submittedName>
</protein>
<keyword evidence="4 6" id="KW-1133">Transmembrane helix</keyword>
<dbReference type="Proteomes" id="UP000310016">
    <property type="component" value="Unassembled WGS sequence"/>
</dbReference>
<feature type="transmembrane region" description="Helical" evidence="6">
    <location>
        <begin position="38"/>
        <end position="56"/>
    </location>
</feature>
<keyword evidence="9" id="KW-1185">Reference proteome</keyword>
<dbReference type="SUPFAM" id="SSF103481">
    <property type="entry name" value="Multidrug resistance efflux transporter EmrE"/>
    <property type="match status" value="2"/>
</dbReference>
<dbReference type="GO" id="GO:0016020">
    <property type="term" value="C:membrane"/>
    <property type="evidence" value="ECO:0007669"/>
    <property type="project" value="UniProtKB-SubCell"/>
</dbReference>
<feature type="transmembrane region" description="Helical" evidence="6">
    <location>
        <begin position="267"/>
        <end position="285"/>
    </location>
</feature>
<evidence type="ECO:0000313" key="8">
    <source>
        <dbReference type="EMBL" id="TJZ77385.1"/>
    </source>
</evidence>
<evidence type="ECO:0000256" key="3">
    <source>
        <dbReference type="ARBA" id="ARBA00022692"/>
    </source>
</evidence>